<evidence type="ECO:0000256" key="4">
    <source>
        <dbReference type="ARBA" id="ARBA00022840"/>
    </source>
</evidence>
<gene>
    <name evidence="9" type="ORF">FBZ92_110151</name>
</gene>
<dbReference type="Pfam" id="PF02861">
    <property type="entry name" value="Clp_N"/>
    <property type="match status" value="1"/>
</dbReference>
<dbReference type="InterPro" id="IPR058680">
    <property type="entry name" value="NBD_SMAX1-like"/>
</dbReference>
<dbReference type="CDD" id="cd19499">
    <property type="entry name" value="RecA-like_ClpB_Hsp104-like"/>
    <property type="match status" value="1"/>
</dbReference>
<dbReference type="GO" id="GO:0016887">
    <property type="term" value="F:ATP hydrolysis activity"/>
    <property type="evidence" value="ECO:0007669"/>
    <property type="project" value="InterPro"/>
</dbReference>
<dbReference type="Pfam" id="PF23569">
    <property type="entry name" value="NBD_SMAX1"/>
    <property type="match status" value="1"/>
</dbReference>
<dbReference type="PANTHER" id="PTHR11638">
    <property type="entry name" value="ATP-DEPENDENT CLP PROTEASE"/>
    <property type="match status" value="1"/>
</dbReference>
<evidence type="ECO:0000256" key="2">
    <source>
        <dbReference type="ARBA" id="ARBA00022737"/>
    </source>
</evidence>
<dbReference type="PANTHER" id="PTHR11638:SF184">
    <property type="entry name" value="ATPASE WITH CHAPERONE ACTIVITY"/>
    <property type="match status" value="1"/>
</dbReference>
<evidence type="ECO:0000256" key="5">
    <source>
        <dbReference type="ARBA" id="ARBA00023186"/>
    </source>
</evidence>
<feature type="domain" description="Clp R" evidence="8">
    <location>
        <begin position="1"/>
        <end position="124"/>
    </location>
</feature>
<dbReference type="Pfam" id="PF17871">
    <property type="entry name" value="AAA_lid_9"/>
    <property type="match status" value="1"/>
</dbReference>
<keyword evidence="2 6" id="KW-0677">Repeat</keyword>
<keyword evidence="7" id="KW-0175">Coiled coil</keyword>
<keyword evidence="3" id="KW-0547">Nucleotide-binding</keyword>
<dbReference type="InterPro" id="IPR004176">
    <property type="entry name" value="Clp_R_N"/>
</dbReference>
<dbReference type="PRINTS" id="PR00300">
    <property type="entry name" value="CLPPROTEASEA"/>
</dbReference>
<evidence type="ECO:0000313" key="9">
    <source>
        <dbReference type="EMBL" id="TWB56730.1"/>
    </source>
</evidence>
<dbReference type="CDD" id="cd00009">
    <property type="entry name" value="AAA"/>
    <property type="match status" value="1"/>
</dbReference>
<evidence type="ECO:0000256" key="3">
    <source>
        <dbReference type="ARBA" id="ARBA00022741"/>
    </source>
</evidence>
<dbReference type="Gene3D" id="1.10.1780.10">
    <property type="entry name" value="Clp, N-terminal domain"/>
    <property type="match status" value="1"/>
</dbReference>
<dbReference type="InterPro" id="IPR019489">
    <property type="entry name" value="Clp_ATPase_C"/>
</dbReference>
<evidence type="ECO:0000256" key="7">
    <source>
        <dbReference type="SAM" id="Coils"/>
    </source>
</evidence>
<evidence type="ECO:0000256" key="6">
    <source>
        <dbReference type="PROSITE-ProRule" id="PRU01251"/>
    </source>
</evidence>
<dbReference type="InterPro" id="IPR003959">
    <property type="entry name" value="ATPase_AAA_core"/>
</dbReference>
<dbReference type="Gene3D" id="1.10.8.60">
    <property type="match status" value="1"/>
</dbReference>
<name>A0A560IIZ1_9PROT</name>
<dbReference type="Pfam" id="PF07724">
    <property type="entry name" value="AAA_2"/>
    <property type="match status" value="1"/>
</dbReference>
<dbReference type="AlphaFoldDB" id="A0A560IIZ1"/>
<dbReference type="GO" id="GO:0005524">
    <property type="term" value="F:ATP binding"/>
    <property type="evidence" value="ECO:0007669"/>
    <property type="project" value="UniProtKB-KW"/>
</dbReference>
<dbReference type="InterPro" id="IPR027417">
    <property type="entry name" value="P-loop_NTPase"/>
</dbReference>
<dbReference type="SUPFAM" id="SSF52540">
    <property type="entry name" value="P-loop containing nucleoside triphosphate hydrolases"/>
    <property type="match status" value="2"/>
</dbReference>
<dbReference type="InterPro" id="IPR001270">
    <property type="entry name" value="ClpA/B"/>
</dbReference>
<organism evidence="9 10">
    <name type="scientific">Nitrospirillum amazonense</name>
    <dbReference type="NCBI Taxonomy" id="28077"/>
    <lineage>
        <taxon>Bacteria</taxon>
        <taxon>Pseudomonadati</taxon>
        <taxon>Pseudomonadota</taxon>
        <taxon>Alphaproteobacteria</taxon>
        <taxon>Rhodospirillales</taxon>
        <taxon>Azospirillaceae</taxon>
        <taxon>Nitrospirillum</taxon>
    </lineage>
</organism>
<sequence>MAKTHYEIEIEHWLHALLDRPDTGLRQALPKVGLGPEALERALERGLARCRTGSSRAPAFSPRVVSLMREAWFLATLRFKAGAVSPLHLLAALVADDKGALAFGDLAAALEAIDPQALDALIEAELPEATAAADSQAARKPGGRTPNLDAYTIDLTAEAAQGRIDPITGRDAEVRQVIDILTRRRQNNPILVGEAGVGKTAVVESLALRIAAGEVPAALREVSIRTLDLGLLQAGAGVKGEFENRLKGVIDEVKGSIKPIILFVDEAHTLIGAGGQAGQGDAANLLKPDLARGALRMVAATTWAEYKRYIERDAALVRRFQPVKVDEPDEETAIAMMRGLVPTLEKHHGVRILDAAVRAAVHLSHRYITGRQLPDKCVSVLDTASAMVAMSQAGRPEALDAVARETEGMEAEKASLLREVALGADHGEAIAALDERLADAQLRQADLHRRWTEERRLIDEIVGVRGSLETAQGDTEAAALRGRHARLHQDLTDYQGEEPLMHHDVTAQAVAEVVARWTGIPVGRMLSSEIETVLGLEGRLGQRVVGQDDALHLIADVLHTARAGIADPRKPPAIFLLAGPSGVGKTETALALADMMYGGEQSLTVINMSEFKEEHKVSLLMGSPPGYVGYGEGGILTEAVRRRPYGVLLLDEMEKAHPGVQDIFYQVFDKGVLRDGEGRDIDFRNTTILMASNAGSDLLTALAADRETLPDLAGLTAALHPELLKHYKAAFLGRVTVVPYLPLTAERLRDIVGLQLGRLRQRVEQTYGAVLSVSPAVIERLVARCGESDVGARAIDHVLSRSLMPALSKRLLETLAARRTVAAATVDWDDEAGDFRIDIQTVPLAERPMVESAAE</sequence>
<keyword evidence="4" id="KW-0067">ATP-binding</keyword>
<dbReference type="Pfam" id="PF10431">
    <property type="entry name" value="ClpB_D2-small"/>
    <property type="match status" value="1"/>
</dbReference>
<dbReference type="SUPFAM" id="SSF81923">
    <property type="entry name" value="Double Clp-N motif"/>
    <property type="match status" value="1"/>
</dbReference>
<proteinExistence type="inferred from homology"/>
<dbReference type="SMART" id="SM00382">
    <property type="entry name" value="AAA"/>
    <property type="match status" value="2"/>
</dbReference>
<dbReference type="GO" id="GO:0034605">
    <property type="term" value="P:cellular response to heat"/>
    <property type="evidence" value="ECO:0007669"/>
    <property type="project" value="TreeGrafter"/>
</dbReference>
<dbReference type="NCBIfam" id="TIGR03345">
    <property type="entry name" value="VI_ClpV1"/>
    <property type="match status" value="1"/>
</dbReference>
<dbReference type="Proteomes" id="UP000318050">
    <property type="component" value="Unassembled WGS sequence"/>
</dbReference>
<dbReference type="InterPro" id="IPR017729">
    <property type="entry name" value="ATPase_T6SS_ClpV1"/>
</dbReference>
<dbReference type="InterPro" id="IPR003593">
    <property type="entry name" value="AAA+_ATPase"/>
</dbReference>
<dbReference type="InterPro" id="IPR018368">
    <property type="entry name" value="ClpA/B_CS1"/>
</dbReference>
<comment type="caution">
    <text evidence="9">The sequence shown here is derived from an EMBL/GenBank/DDBJ whole genome shotgun (WGS) entry which is preliminary data.</text>
</comment>
<evidence type="ECO:0000313" key="10">
    <source>
        <dbReference type="Proteomes" id="UP000318050"/>
    </source>
</evidence>
<feature type="coiled-coil region" evidence="7">
    <location>
        <begin position="399"/>
        <end position="450"/>
    </location>
</feature>
<evidence type="ECO:0000259" key="8">
    <source>
        <dbReference type="PROSITE" id="PS51903"/>
    </source>
</evidence>
<dbReference type="PROSITE" id="PS51903">
    <property type="entry name" value="CLP_R"/>
    <property type="match status" value="1"/>
</dbReference>
<dbReference type="InterPro" id="IPR050130">
    <property type="entry name" value="ClpA_ClpB"/>
</dbReference>
<dbReference type="GO" id="GO:0005737">
    <property type="term" value="C:cytoplasm"/>
    <property type="evidence" value="ECO:0007669"/>
    <property type="project" value="TreeGrafter"/>
</dbReference>
<comment type="similarity">
    <text evidence="1">Belongs to the ClpA/ClpB family.</text>
</comment>
<keyword evidence="5" id="KW-0143">Chaperone</keyword>
<dbReference type="Gene3D" id="3.40.50.300">
    <property type="entry name" value="P-loop containing nucleotide triphosphate hydrolases"/>
    <property type="match status" value="3"/>
</dbReference>
<accession>A0A560IIZ1</accession>
<dbReference type="EMBL" id="VITT01000010">
    <property type="protein sequence ID" value="TWB56730.1"/>
    <property type="molecule type" value="Genomic_DNA"/>
</dbReference>
<dbReference type="SMART" id="SM01086">
    <property type="entry name" value="ClpB_D2-small"/>
    <property type="match status" value="1"/>
</dbReference>
<protein>
    <submittedName>
        <fullName evidence="9">Type VI secretion system protein VasG</fullName>
    </submittedName>
</protein>
<evidence type="ECO:0000256" key="1">
    <source>
        <dbReference type="ARBA" id="ARBA00008675"/>
    </source>
</evidence>
<dbReference type="InterPro" id="IPR041546">
    <property type="entry name" value="ClpA/ClpB_AAA_lid"/>
</dbReference>
<dbReference type="PROSITE" id="PS00870">
    <property type="entry name" value="CLPAB_1"/>
    <property type="match status" value="1"/>
</dbReference>
<reference evidence="9 10" key="1">
    <citation type="submission" date="2019-06" db="EMBL/GenBank/DDBJ databases">
        <title>Genomic Encyclopedia of Type Strains, Phase IV (KMG-V): Genome sequencing to study the core and pangenomes of soil and plant-associated prokaryotes.</title>
        <authorList>
            <person name="Whitman W."/>
        </authorList>
    </citation>
    <scope>NUCLEOTIDE SEQUENCE [LARGE SCALE GENOMIC DNA]</scope>
    <source>
        <strain evidence="9 10">BR 11140</strain>
    </source>
</reference>
<dbReference type="InterPro" id="IPR036628">
    <property type="entry name" value="Clp_N_dom_sf"/>
</dbReference>